<dbReference type="RefSeq" id="WP_378980241.1">
    <property type="nucleotide sequence ID" value="NZ_JBHRVD010000001.1"/>
</dbReference>
<dbReference type="Proteomes" id="UP001595648">
    <property type="component" value="Unassembled WGS sequence"/>
</dbReference>
<evidence type="ECO:0000313" key="2">
    <source>
        <dbReference type="Proteomes" id="UP001595648"/>
    </source>
</evidence>
<protein>
    <recommendedName>
        <fullName evidence="3">ABC transporter permease</fullName>
    </recommendedName>
</protein>
<comment type="caution">
    <text evidence="1">The sequence shown here is derived from an EMBL/GenBank/DDBJ whole genome shotgun (WGS) entry which is preliminary data.</text>
</comment>
<dbReference type="EMBL" id="JBHRVD010000001">
    <property type="protein sequence ID" value="MFC3323632.1"/>
    <property type="molecule type" value="Genomic_DNA"/>
</dbReference>
<evidence type="ECO:0008006" key="3">
    <source>
        <dbReference type="Google" id="ProtNLM"/>
    </source>
</evidence>
<keyword evidence="2" id="KW-1185">Reference proteome</keyword>
<sequence length="52" mass="6185">MHFLLTYGRFARRNWDHLLFGAMLLALSSFGQTYFISLFGTHFRQDFRLNGL</sequence>
<name>A0ABV7MQ96_9HYPH</name>
<accession>A0ABV7MQ96</accession>
<reference evidence="2" key="1">
    <citation type="journal article" date="2019" name="Int. J. Syst. Evol. Microbiol.">
        <title>The Global Catalogue of Microorganisms (GCM) 10K type strain sequencing project: providing services to taxonomists for standard genome sequencing and annotation.</title>
        <authorList>
            <consortium name="The Broad Institute Genomics Platform"/>
            <consortium name="The Broad Institute Genome Sequencing Center for Infectious Disease"/>
            <person name="Wu L."/>
            <person name="Ma J."/>
        </authorList>
    </citation>
    <scope>NUCLEOTIDE SEQUENCE [LARGE SCALE GENOMIC DNA]</scope>
    <source>
        <strain evidence="2">ICMP 19515</strain>
    </source>
</reference>
<proteinExistence type="predicted"/>
<gene>
    <name evidence="1" type="ORF">ACFOJ9_17900</name>
</gene>
<organism evidence="1 2">
    <name type="scientific">Mesorhizobium cantuariense</name>
    <dbReference type="NCBI Taxonomy" id="1300275"/>
    <lineage>
        <taxon>Bacteria</taxon>
        <taxon>Pseudomonadati</taxon>
        <taxon>Pseudomonadota</taxon>
        <taxon>Alphaproteobacteria</taxon>
        <taxon>Hyphomicrobiales</taxon>
        <taxon>Phyllobacteriaceae</taxon>
        <taxon>Mesorhizobium</taxon>
    </lineage>
</organism>
<evidence type="ECO:0000313" key="1">
    <source>
        <dbReference type="EMBL" id="MFC3323632.1"/>
    </source>
</evidence>